<dbReference type="GO" id="GO:0010181">
    <property type="term" value="F:FMN binding"/>
    <property type="evidence" value="ECO:0007669"/>
    <property type="project" value="UniProtKB-UniRule"/>
</dbReference>
<feature type="binding site" evidence="3">
    <location>
        <begin position="308"/>
        <end position="311"/>
    </location>
    <ligand>
        <name>CTP</name>
        <dbReference type="ChEBI" id="CHEBI:37563"/>
    </ligand>
</feature>
<keyword evidence="2 3" id="KW-0456">Lyase</keyword>
<dbReference type="RefSeq" id="WP_304995607.1">
    <property type="nucleotide sequence ID" value="NZ_CP101717.1"/>
</dbReference>
<keyword evidence="3" id="KW-0460">Magnesium</keyword>
<dbReference type="EC" id="4.1.1.36" evidence="3"/>
<feature type="binding site" evidence="3">
    <location>
        <position position="280"/>
    </location>
    <ligand>
        <name>CTP</name>
        <dbReference type="ChEBI" id="CHEBI:37563"/>
    </ligand>
</feature>
<comment type="caution">
    <text evidence="3">Lacks conserved residue(s) required for the propagation of feature annotation.</text>
</comment>
<dbReference type="SUPFAM" id="SSF102645">
    <property type="entry name" value="CoaB-like"/>
    <property type="match status" value="1"/>
</dbReference>
<dbReference type="InterPro" id="IPR003382">
    <property type="entry name" value="Flavoprotein"/>
</dbReference>
<keyword evidence="3" id="KW-0511">Multifunctional enzyme</keyword>
<dbReference type="InterPro" id="IPR007085">
    <property type="entry name" value="DNA/pantothenate-metab_flavo_C"/>
</dbReference>
<dbReference type="InterPro" id="IPR005252">
    <property type="entry name" value="CoaBC"/>
</dbReference>
<organism evidence="7">
    <name type="scientific">Salinispirillum sp. LH 10-3-1</name>
    <dbReference type="NCBI Taxonomy" id="2952525"/>
    <lineage>
        <taxon>Bacteria</taxon>
        <taxon>Pseudomonadati</taxon>
        <taxon>Pseudomonadota</taxon>
        <taxon>Gammaproteobacteria</taxon>
        <taxon>Oceanospirillales</taxon>
        <taxon>Saccharospirillaceae</taxon>
        <taxon>Salinispirillum</taxon>
    </lineage>
</organism>
<comment type="pathway">
    <text evidence="3 4">Cofactor biosynthesis; coenzyme A biosynthesis; CoA from (R)-pantothenate: step 3/5.</text>
</comment>
<dbReference type="NCBIfam" id="TIGR00521">
    <property type="entry name" value="coaBC_dfp"/>
    <property type="match status" value="1"/>
</dbReference>
<feature type="domain" description="Flavoprotein" evidence="5">
    <location>
        <begin position="6"/>
        <end position="180"/>
    </location>
</feature>
<comment type="similarity">
    <text evidence="3 4">In the N-terminal section; belongs to the HFCD (homo-oligomeric flavin containing Cys decarboxylase) superfamily.</text>
</comment>
<feature type="binding site" evidence="3">
    <location>
        <position position="327"/>
    </location>
    <ligand>
        <name>CTP</name>
        <dbReference type="ChEBI" id="CHEBI:37563"/>
    </ligand>
</feature>
<feature type="active site" description="Proton donor" evidence="3">
    <location>
        <position position="159"/>
    </location>
</feature>
<dbReference type="GO" id="GO:0004633">
    <property type="term" value="F:phosphopantothenoylcysteine decarboxylase activity"/>
    <property type="evidence" value="ECO:0007669"/>
    <property type="project" value="UniProtKB-UniRule"/>
</dbReference>
<dbReference type="GO" id="GO:0015937">
    <property type="term" value="P:coenzyme A biosynthetic process"/>
    <property type="evidence" value="ECO:0007669"/>
    <property type="project" value="UniProtKB-UniRule"/>
</dbReference>
<sequence length="400" mass="42540">MKLHGKHILLGVSGGIAAYKSAELARGLIKAGAEVQVILTAGAEAFITPLTFQALTGRAVRTELLDETAEQGMGHIELARWADLILLAPATANLLARLNAGMADDLLTTVVLASKAPLAIAPAMNQQMWANVATQRNIKALTDLYQPLWLGPDSGEQACGDVGAGRMMEPDAIVAQLEQQATASGAWQGKKVVITAGPTREAVDPVRYLTNHSSGKMGYALAAEAARQGAEVVLISGPVNLPTPAGVRRIDVISARDMAAAAEEYAPATDLFIGAAAVADYHVVNTSNQKHKKQASDQAWTLQLAENPDIIQGVAQHKRRPTTVVGFAAETTDVEQYARDKLARKNLDWIVANDVSRTDIGFNSDDNQVVVFGRNGLRSDLPQQSKTQLASALLALFTKD</sequence>
<feature type="binding site" evidence="3">
    <location>
        <position position="290"/>
    </location>
    <ligand>
        <name>CTP</name>
        <dbReference type="ChEBI" id="CHEBI:37563"/>
    </ligand>
</feature>
<dbReference type="SUPFAM" id="SSF52507">
    <property type="entry name" value="Homo-oligomeric flavin-containing Cys decarboxylases, HFCD"/>
    <property type="match status" value="1"/>
</dbReference>
<feature type="domain" description="DNA/pantothenate metabolism flavoprotein C-terminal" evidence="6">
    <location>
        <begin position="187"/>
        <end position="396"/>
    </location>
</feature>
<dbReference type="AlphaFoldDB" id="A0AB38YGX2"/>
<feature type="region of interest" description="Phosphopantothenoylcysteine decarboxylase" evidence="3">
    <location>
        <begin position="1"/>
        <end position="191"/>
    </location>
</feature>
<evidence type="ECO:0000256" key="3">
    <source>
        <dbReference type="HAMAP-Rule" id="MF_02225"/>
    </source>
</evidence>
<dbReference type="GO" id="GO:0015941">
    <property type="term" value="P:pantothenate catabolic process"/>
    <property type="evidence" value="ECO:0007669"/>
    <property type="project" value="InterPro"/>
</dbReference>
<accession>A0AB38YGX2</accession>
<proteinExistence type="inferred from homology"/>
<keyword evidence="3 4" id="KW-0288">FMN</keyword>
<comment type="similarity">
    <text evidence="3 4">In the C-terminal section; belongs to the PPC synthetase family.</text>
</comment>
<dbReference type="InterPro" id="IPR036551">
    <property type="entry name" value="Flavin_trans-like"/>
</dbReference>
<dbReference type="Gene3D" id="3.40.50.1950">
    <property type="entry name" value="Flavin prenyltransferase-like"/>
    <property type="match status" value="1"/>
</dbReference>
<evidence type="ECO:0000313" key="7">
    <source>
        <dbReference type="EMBL" id="WLD58321.1"/>
    </source>
</evidence>
<dbReference type="GO" id="GO:0071513">
    <property type="term" value="C:phosphopantothenoylcysteine decarboxylase complex"/>
    <property type="evidence" value="ECO:0007669"/>
    <property type="project" value="TreeGrafter"/>
</dbReference>
<protein>
    <recommendedName>
        <fullName evidence="3">Coenzyme A biosynthesis bifunctional protein CoaBC</fullName>
    </recommendedName>
    <alternativeName>
        <fullName evidence="3">DNA/pantothenate metabolism flavoprotein</fullName>
    </alternativeName>
    <alternativeName>
        <fullName evidence="3">Phosphopantothenoylcysteine synthetase/decarboxylase</fullName>
        <shortName evidence="3">PPCS-PPCDC</shortName>
    </alternativeName>
    <domain>
        <recommendedName>
            <fullName evidence="3">Phosphopantothenoylcysteine decarboxylase</fullName>
            <shortName evidence="3">PPC decarboxylase</shortName>
            <shortName evidence="3">PPC-DC</shortName>
            <ecNumber evidence="3">4.1.1.36</ecNumber>
        </recommendedName>
        <alternativeName>
            <fullName evidence="3">CoaC</fullName>
        </alternativeName>
    </domain>
    <domain>
        <recommendedName>
            <fullName evidence="3">Phosphopantothenate--cysteine ligase</fullName>
            <ecNumber evidence="3">6.3.2.5</ecNumber>
        </recommendedName>
        <alternativeName>
            <fullName evidence="3">CoaB</fullName>
        </alternativeName>
        <alternativeName>
            <fullName evidence="3">Phosphopantothenoylcysteine synthetase</fullName>
            <shortName evidence="3">PPC synthetase</shortName>
            <shortName evidence="3">PPC-S</shortName>
        </alternativeName>
    </domain>
</protein>
<dbReference type="EMBL" id="CP101717">
    <property type="protein sequence ID" value="WLD58321.1"/>
    <property type="molecule type" value="Genomic_DNA"/>
</dbReference>
<name>A0AB38YGX2_9GAMM</name>
<keyword evidence="3 4" id="KW-0285">Flavoprotein</keyword>
<gene>
    <name evidence="3 7" type="primary">coaBC</name>
    <name evidence="7" type="ORF">NFC81_00665</name>
</gene>
<dbReference type="Pfam" id="PF04127">
    <property type="entry name" value="DFP"/>
    <property type="match status" value="1"/>
</dbReference>
<keyword evidence="3" id="KW-0479">Metal-binding</keyword>
<evidence type="ECO:0000256" key="1">
    <source>
        <dbReference type="ARBA" id="ARBA00022793"/>
    </source>
</evidence>
<dbReference type="PANTHER" id="PTHR14359:SF6">
    <property type="entry name" value="PHOSPHOPANTOTHENOYLCYSTEINE DECARBOXYLASE"/>
    <property type="match status" value="1"/>
</dbReference>
<comment type="catalytic activity">
    <reaction evidence="3 4">
        <text>N-[(R)-4-phosphopantothenoyl]-L-cysteine + H(+) = (R)-4'-phosphopantetheine + CO2</text>
        <dbReference type="Rhea" id="RHEA:16793"/>
        <dbReference type="ChEBI" id="CHEBI:15378"/>
        <dbReference type="ChEBI" id="CHEBI:16526"/>
        <dbReference type="ChEBI" id="CHEBI:59458"/>
        <dbReference type="ChEBI" id="CHEBI:61723"/>
        <dbReference type="EC" id="4.1.1.36"/>
    </reaction>
</comment>
<comment type="function">
    <text evidence="4">Catalyzes two steps in the biosynthesis of coenzyme A. In the first step cysteine is conjugated to 4'-phosphopantothenate to form 4-phosphopantothenoylcysteine, in the latter compound is decarboxylated to form 4'-phosphopantotheine.</text>
</comment>
<reference evidence="7" key="1">
    <citation type="submission" date="2022-07" db="EMBL/GenBank/DDBJ databases">
        <title>Complete genome sequence of Salinispirillum sp. LH10-3-1 capable of multiple carbohydrate inversion isolated from a soda lake.</title>
        <authorList>
            <person name="Liu J."/>
            <person name="Zhai Y."/>
            <person name="Zhang H."/>
            <person name="Yang H."/>
            <person name="Qu J."/>
            <person name="Li J."/>
        </authorList>
    </citation>
    <scope>NUCLEOTIDE SEQUENCE</scope>
    <source>
        <strain evidence="7">LH 10-3-1</strain>
    </source>
</reference>
<feature type="binding site" evidence="3">
    <location>
        <position position="341"/>
    </location>
    <ligand>
        <name>CTP</name>
        <dbReference type="ChEBI" id="CHEBI:37563"/>
    </ligand>
</feature>
<keyword evidence="3 4" id="KW-0436">Ligase</keyword>
<comment type="cofactor">
    <cofactor evidence="3">
        <name>Mg(2+)</name>
        <dbReference type="ChEBI" id="CHEBI:18420"/>
    </cofactor>
</comment>
<comment type="cofactor">
    <cofactor evidence="3">
        <name>FMN</name>
        <dbReference type="ChEBI" id="CHEBI:58210"/>
    </cofactor>
    <text evidence="3">Binds 1 FMN per subunit.</text>
</comment>
<evidence type="ECO:0000256" key="2">
    <source>
        <dbReference type="ARBA" id="ARBA00023239"/>
    </source>
</evidence>
<dbReference type="GO" id="GO:0046872">
    <property type="term" value="F:metal ion binding"/>
    <property type="evidence" value="ECO:0007669"/>
    <property type="project" value="UniProtKB-KW"/>
</dbReference>
<evidence type="ECO:0000259" key="5">
    <source>
        <dbReference type="Pfam" id="PF02441"/>
    </source>
</evidence>
<feature type="region of interest" description="Phosphopantothenate--cysteine ligase" evidence="3">
    <location>
        <begin position="192"/>
        <end position="400"/>
    </location>
</feature>
<dbReference type="InterPro" id="IPR035929">
    <property type="entry name" value="CoaB-like_sf"/>
</dbReference>
<keyword evidence="1 3" id="KW-0210">Decarboxylase</keyword>
<evidence type="ECO:0000256" key="4">
    <source>
        <dbReference type="RuleBase" id="RU364078"/>
    </source>
</evidence>
<dbReference type="GO" id="GO:0004632">
    <property type="term" value="F:phosphopantothenate--cysteine ligase activity"/>
    <property type="evidence" value="ECO:0007669"/>
    <property type="project" value="UniProtKB-UniRule"/>
</dbReference>
<dbReference type="EC" id="6.3.2.5" evidence="3"/>
<comment type="catalytic activity">
    <reaction evidence="3 4">
        <text>(R)-4'-phosphopantothenate + L-cysteine + CTP = N-[(R)-4-phosphopantothenoyl]-L-cysteine + CMP + diphosphate + H(+)</text>
        <dbReference type="Rhea" id="RHEA:19397"/>
        <dbReference type="ChEBI" id="CHEBI:10986"/>
        <dbReference type="ChEBI" id="CHEBI:15378"/>
        <dbReference type="ChEBI" id="CHEBI:33019"/>
        <dbReference type="ChEBI" id="CHEBI:35235"/>
        <dbReference type="ChEBI" id="CHEBI:37563"/>
        <dbReference type="ChEBI" id="CHEBI:59458"/>
        <dbReference type="ChEBI" id="CHEBI:60377"/>
        <dbReference type="EC" id="6.3.2.5"/>
    </reaction>
</comment>
<evidence type="ECO:0000259" key="6">
    <source>
        <dbReference type="Pfam" id="PF04127"/>
    </source>
</evidence>
<dbReference type="Pfam" id="PF02441">
    <property type="entry name" value="Flavoprotein"/>
    <property type="match status" value="1"/>
</dbReference>
<dbReference type="Gene3D" id="3.40.50.10300">
    <property type="entry name" value="CoaB-like"/>
    <property type="match status" value="1"/>
</dbReference>
<dbReference type="PANTHER" id="PTHR14359">
    <property type="entry name" value="HOMO-OLIGOMERIC FLAVIN CONTAINING CYS DECARBOXYLASE FAMILY"/>
    <property type="match status" value="1"/>
</dbReference>
<dbReference type="HAMAP" id="MF_02225">
    <property type="entry name" value="CoaBC"/>
    <property type="match status" value="1"/>
</dbReference>
<comment type="pathway">
    <text evidence="3 4">Cofactor biosynthesis; coenzyme A biosynthesis; CoA from (R)-pantothenate: step 2/5.</text>
</comment>
<feature type="binding site" evidence="3">
    <location>
        <position position="345"/>
    </location>
    <ligand>
        <name>CTP</name>
        <dbReference type="ChEBI" id="CHEBI:37563"/>
    </ligand>
</feature>
<comment type="function">
    <text evidence="3">Catalyzes two sequential steps in the biosynthesis of coenzyme A. In the first step cysteine is conjugated to 4'-phosphopantothenate to form 4-phosphopantothenoylcysteine. In the second step the latter compound is decarboxylated to form 4'-phosphopantotheine.</text>
</comment>